<dbReference type="STRING" id="946333.A4W93_13360"/>
<dbReference type="GO" id="GO:0016491">
    <property type="term" value="F:oxidoreductase activity"/>
    <property type="evidence" value="ECO:0007669"/>
    <property type="project" value="UniProtKB-KW"/>
</dbReference>
<dbReference type="Gene3D" id="3.50.50.60">
    <property type="entry name" value="FAD/NAD(P)-binding domain"/>
    <property type="match status" value="2"/>
</dbReference>
<reference evidence="2 3" key="1">
    <citation type="submission" date="2016-04" db="EMBL/GenBank/DDBJ databases">
        <title>Complete genome sequence of natural rubber-degrading, novel Gram-negative bacterium, Rhizobacter gummiphilus strain NS21.</title>
        <authorList>
            <person name="Tabata M."/>
            <person name="Kasai D."/>
            <person name="Fukuda M."/>
        </authorList>
    </citation>
    <scope>NUCLEOTIDE SEQUENCE [LARGE SCALE GENOMIC DNA]</scope>
    <source>
        <strain evidence="2 3">NS21</strain>
    </source>
</reference>
<evidence type="ECO:0000313" key="3">
    <source>
        <dbReference type="Proteomes" id="UP000193427"/>
    </source>
</evidence>
<dbReference type="Pfam" id="PF01266">
    <property type="entry name" value="DAO"/>
    <property type="match status" value="1"/>
</dbReference>
<accession>A0A1W6L933</accession>
<dbReference type="EMBL" id="CP015118">
    <property type="protein sequence ID" value="ARN20805.1"/>
    <property type="molecule type" value="Genomic_DNA"/>
</dbReference>
<keyword evidence="1" id="KW-0560">Oxidoreductase</keyword>
<dbReference type="InterPro" id="IPR036188">
    <property type="entry name" value="FAD/NAD-bd_sf"/>
</dbReference>
<dbReference type="GO" id="GO:0005737">
    <property type="term" value="C:cytoplasm"/>
    <property type="evidence" value="ECO:0007669"/>
    <property type="project" value="TreeGrafter"/>
</dbReference>
<protein>
    <submittedName>
        <fullName evidence="2">Amino acid dehydrogenase</fullName>
    </submittedName>
</protein>
<name>A0A1W6L933_9BURK</name>
<dbReference type="Gene3D" id="3.30.9.10">
    <property type="entry name" value="D-Amino Acid Oxidase, subunit A, domain 2"/>
    <property type="match status" value="1"/>
</dbReference>
<dbReference type="Proteomes" id="UP000193427">
    <property type="component" value="Chromosome"/>
</dbReference>
<dbReference type="PANTHER" id="PTHR13847">
    <property type="entry name" value="SARCOSINE DEHYDROGENASE-RELATED"/>
    <property type="match status" value="1"/>
</dbReference>
<dbReference type="SUPFAM" id="SSF54373">
    <property type="entry name" value="FAD-linked reductases, C-terminal domain"/>
    <property type="match status" value="1"/>
</dbReference>
<organism evidence="2 3">
    <name type="scientific">Piscinibacter gummiphilus</name>
    <dbReference type="NCBI Taxonomy" id="946333"/>
    <lineage>
        <taxon>Bacteria</taxon>
        <taxon>Pseudomonadati</taxon>
        <taxon>Pseudomonadota</taxon>
        <taxon>Betaproteobacteria</taxon>
        <taxon>Burkholderiales</taxon>
        <taxon>Sphaerotilaceae</taxon>
        <taxon>Piscinibacter</taxon>
    </lineage>
</organism>
<evidence type="ECO:0000256" key="1">
    <source>
        <dbReference type="ARBA" id="ARBA00023002"/>
    </source>
</evidence>
<keyword evidence="3" id="KW-1185">Reference proteome</keyword>
<dbReference type="KEGG" id="rgu:A4W93_13360"/>
<evidence type="ECO:0000313" key="2">
    <source>
        <dbReference type="EMBL" id="ARN20805.1"/>
    </source>
</evidence>
<dbReference type="AlphaFoldDB" id="A0A1W6L933"/>
<dbReference type="SUPFAM" id="SSF51905">
    <property type="entry name" value="FAD/NAD(P)-binding domain"/>
    <property type="match status" value="1"/>
</dbReference>
<dbReference type="InterPro" id="IPR006076">
    <property type="entry name" value="FAD-dep_OxRdtase"/>
</dbReference>
<proteinExistence type="predicted"/>
<dbReference type="RefSeq" id="WP_085751085.1">
    <property type="nucleotide sequence ID" value="NZ_BSPR01000007.1"/>
</dbReference>
<dbReference type="PANTHER" id="PTHR13847:SF289">
    <property type="entry name" value="GLYCINE OXIDASE"/>
    <property type="match status" value="1"/>
</dbReference>
<gene>
    <name evidence="2" type="ORF">A4W93_13360</name>
</gene>
<dbReference type="OrthoDB" id="18526at2"/>
<sequence length="403" mass="42652">MKVVIVGAGLVGCASAYQLARAGFDVELVDAAAEPGLLTSFANGAQLSYSYAEPFASPGTLKSLPGMLLSADSPVKFRLRADWRQWAWGLRFLAACRPGKARRGTATLIQLARLSRRVLEGWMHDECWSVGFKQNGKLVLCPDEATLARQRALVAFQATLGCRQEVLSAAECREREPALGGALDGIAGGIWTADECIADPHLLCRELVASMRKLGGRTWFNTEVTGFVREGRRIVAARSSTGDLTADAFVLAAGPHVAALASGAGFHLPVYPVKGYSITVPFRGRERPAASVTHLGRKTVFAPLGNQLRVAAMAEITGYERDVPASRVAAMIDSVEAVYPGLCDTASPRPWAGLRPATPDSVPLIGRLKSTNVFVNAGQGALGLTLAAGSAAKLSEAMCEFAG</sequence>